<comment type="caution">
    <text evidence="1">The sequence shown here is derived from an EMBL/GenBank/DDBJ whole genome shotgun (WGS) entry which is preliminary data.</text>
</comment>
<proteinExistence type="predicted"/>
<dbReference type="Proteomes" id="UP000887013">
    <property type="component" value="Unassembled WGS sequence"/>
</dbReference>
<keyword evidence="2" id="KW-1185">Reference proteome</keyword>
<protein>
    <submittedName>
        <fullName evidence="1">Uncharacterized protein</fullName>
    </submittedName>
</protein>
<organism evidence="1 2">
    <name type="scientific">Nephila pilipes</name>
    <name type="common">Giant wood spider</name>
    <name type="synonym">Nephila maculata</name>
    <dbReference type="NCBI Taxonomy" id="299642"/>
    <lineage>
        <taxon>Eukaryota</taxon>
        <taxon>Metazoa</taxon>
        <taxon>Ecdysozoa</taxon>
        <taxon>Arthropoda</taxon>
        <taxon>Chelicerata</taxon>
        <taxon>Arachnida</taxon>
        <taxon>Araneae</taxon>
        <taxon>Araneomorphae</taxon>
        <taxon>Entelegynae</taxon>
        <taxon>Araneoidea</taxon>
        <taxon>Nephilidae</taxon>
        <taxon>Nephila</taxon>
    </lineage>
</organism>
<evidence type="ECO:0000313" key="2">
    <source>
        <dbReference type="Proteomes" id="UP000887013"/>
    </source>
</evidence>
<reference evidence="1" key="1">
    <citation type="submission" date="2020-08" db="EMBL/GenBank/DDBJ databases">
        <title>Multicomponent nature underlies the extraordinary mechanical properties of spider dragline silk.</title>
        <authorList>
            <person name="Kono N."/>
            <person name="Nakamura H."/>
            <person name="Mori M."/>
            <person name="Yoshida Y."/>
            <person name="Ohtoshi R."/>
            <person name="Malay A.D."/>
            <person name="Moran D.A.P."/>
            <person name="Tomita M."/>
            <person name="Numata K."/>
            <person name="Arakawa K."/>
        </authorList>
    </citation>
    <scope>NUCLEOTIDE SEQUENCE</scope>
</reference>
<name>A0A8X6JUN4_NEPPI</name>
<accession>A0A8X6JUN4</accession>
<sequence>MNTNMRFPLPCSSAFLRCDPTLECRRLIGGRILNIRTCQRPSSSTTTSNIVTDNIETDNIETDNIETDYDA</sequence>
<dbReference type="AlphaFoldDB" id="A0A8X6JUN4"/>
<gene>
    <name evidence="1" type="ORF">NPIL_81421</name>
</gene>
<evidence type="ECO:0000313" key="1">
    <source>
        <dbReference type="EMBL" id="GFS37809.1"/>
    </source>
</evidence>
<dbReference type="EMBL" id="BMAW01089050">
    <property type="protein sequence ID" value="GFS37809.1"/>
    <property type="molecule type" value="Genomic_DNA"/>
</dbReference>